<dbReference type="PANTHER" id="PTHR30143:SF0">
    <property type="entry name" value="2-KETO-4-PENTENOATE HYDRATASE"/>
    <property type="match status" value="1"/>
</dbReference>
<dbReference type="GO" id="GO:0005737">
    <property type="term" value="C:cytoplasm"/>
    <property type="evidence" value="ECO:0007669"/>
    <property type="project" value="TreeGrafter"/>
</dbReference>
<reference evidence="3 4" key="1">
    <citation type="submission" date="2019-11" db="EMBL/GenBank/DDBJ databases">
        <title>Draft genome sequences of five Paenibacillus species of dairy origin.</title>
        <authorList>
            <person name="Olajide A.M."/>
            <person name="Chen S."/>
            <person name="Lapointe G."/>
        </authorList>
    </citation>
    <scope>NUCLEOTIDE SEQUENCE [LARGE SCALE GENOMIC DNA]</scope>
    <source>
        <strain evidence="3 4">2CS3</strain>
    </source>
</reference>
<dbReference type="Gene3D" id="3.90.850.10">
    <property type="entry name" value="Fumarylacetoacetase-like, C-terminal domain"/>
    <property type="match status" value="1"/>
</dbReference>
<comment type="caution">
    <text evidence="3">The sequence shown here is derived from an EMBL/GenBank/DDBJ whole genome shotgun (WGS) entry which is preliminary data.</text>
</comment>
<sequence length="260" mass="27726">MDGKWINYADHLEQAVRQGKGVDPLTSLDPDLTIQDAYQVQLINIDKKVKAGSVIVGKKIGLTSLAMQQLLKVDQPDYGHLLDDMVVENGGVIPFSRLLQPRVEAEIAFVLKQDLIGPHVTALDVLLATDYVLPALEIVDSRVADWKIKLQDTVADNASSGLYVLGGKPVKPDAVDLTLVGSVLYKNGEIMNTGVGAAALGDPAACVAWLANKLFEFGITLKAGEVILSGALSAAVHAKPGDHFRARLAHLGEVSVSFEG</sequence>
<dbReference type="PANTHER" id="PTHR30143">
    <property type="entry name" value="ACID HYDRATASE"/>
    <property type="match status" value="1"/>
</dbReference>
<dbReference type="InterPro" id="IPR050772">
    <property type="entry name" value="Hydratase-Decarb/MhpD_sf"/>
</dbReference>
<organism evidence="3 4">
    <name type="scientific">Paenibacillus validus</name>
    <dbReference type="NCBI Taxonomy" id="44253"/>
    <lineage>
        <taxon>Bacteria</taxon>
        <taxon>Bacillati</taxon>
        <taxon>Bacillota</taxon>
        <taxon>Bacilli</taxon>
        <taxon>Bacillales</taxon>
        <taxon>Paenibacillaceae</taxon>
        <taxon>Paenibacillus</taxon>
    </lineage>
</organism>
<protein>
    <submittedName>
        <fullName evidence="3">2-keto-4-pentenoate hydratase</fullName>
    </submittedName>
</protein>
<accession>A0A7X3CQ71</accession>
<dbReference type="SUPFAM" id="SSF56529">
    <property type="entry name" value="FAH"/>
    <property type="match status" value="1"/>
</dbReference>
<evidence type="ECO:0000256" key="1">
    <source>
        <dbReference type="ARBA" id="ARBA00023239"/>
    </source>
</evidence>
<dbReference type="AlphaFoldDB" id="A0A7X3CQ71"/>
<keyword evidence="1" id="KW-0456">Lyase</keyword>
<dbReference type="Pfam" id="PF01557">
    <property type="entry name" value="FAA_hydrolase"/>
    <property type="match status" value="1"/>
</dbReference>
<feature type="domain" description="Fumarylacetoacetase-like C-terminal" evidence="2">
    <location>
        <begin position="99"/>
        <end position="254"/>
    </location>
</feature>
<dbReference type="EMBL" id="WNZX01000001">
    <property type="protein sequence ID" value="MUG69340.1"/>
    <property type="molecule type" value="Genomic_DNA"/>
</dbReference>
<evidence type="ECO:0000259" key="2">
    <source>
        <dbReference type="Pfam" id="PF01557"/>
    </source>
</evidence>
<name>A0A7X3CQ71_9BACL</name>
<evidence type="ECO:0000313" key="4">
    <source>
        <dbReference type="Proteomes" id="UP000450917"/>
    </source>
</evidence>
<keyword evidence="4" id="KW-1185">Reference proteome</keyword>
<dbReference type="InterPro" id="IPR036663">
    <property type="entry name" value="Fumarylacetoacetase_C_sf"/>
</dbReference>
<evidence type="ECO:0000313" key="3">
    <source>
        <dbReference type="EMBL" id="MUG69340.1"/>
    </source>
</evidence>
<proteinExistence type="predicted"/>
<dbReference type="GO" id="GO:0008684">
    <property type="term" value="F:2-oxopent-4-enoate hydratase activity"/>
    <property type="evidence" value="ECO:0007669"/>
    <property type="project" value="TreeGrafter"/>
</dbReference>
<dbReference type="RefSeq" id="WP_127607566.1">
    <property type="nucleotide sequence ID" value="NZ_JARTHJ010000170.1"/>
</dbReference>
<dbReference type="Proteomes" id="UP000450917">
    <property type="component" value="Unassembled WGS sequence"/>
</dbReference>
<dbReference type="InterPro" id="IPR011234">
    <property type="entry name" value="Fumarylacetoacetase-like_C"/>
</dbReference>
<gene>
    <name evidence="3" type="ORF">GNP93_01490</name>
</gene>